<gene>
    <name evidence="1" type="ORF">CHRY9293_02793</name>
</gene>
<reference evidence="1 2" key="1">
    <citation type="submission" date="2020-01" db="EMBL/GenBank/DDBJ databases">
        <authorList>
            <person name="Rodrigo-Torres L."/>
            <person name="Arahal R. D."/>
            <person name="Lucena T."/>
        </authorList>
    </citation>
    <scope>NUCLEOTIDE SEQUENCE [LARGE SCALE GENOMIC DNA]</scope>
    <source>
        <strain evidence="1 2">CECT 9293</strain>
    </source>
</reference>
<protein>
    <submittedName>
        <fullName evidence="1">Uncharacterized protein</fullName>
    </submittedName>
</protein>
<sequence length="62" mass="7389">MEDTDIMPYGIHMGKQMQDVPADYLLRLYEEGQLTDPVKIYIEDNLQVLEIEIERDKKQFTK</sequence>
<dbReference type="Proteomes" id="UP000445144">
    <property type="component" value="Unassembled WGS sequence"/>
</dbReference>
<name>A0A6N4X7L9_9FLAO</name>
<organism evidence="1 2">
    <name type="scientific">Chryseobacterium potabilaquae</name>
    <dbReference type="NCBI Taxonomy" id="2675057"/>
    <lineage>
        <taxon>Bacteria</taxon>
        <taxon>Pseudomonadati</taxon>
        <taxon>Bacteroidota</taxon>
        <taxon>Flavobacteriia</taxon>
        <taxon>Flavobacteriales</taxon>
        <taxon>Weeksellaceae</taxon>
        <taxon>Chryseobacterium group</taxon>
        <taxon>Chryseobacterium</taxon>
    </lineage>
</organism>
<evidence type="ECO:0000313" key="2">
    <source>
        <dbReference type="Proteomes" id="UP000445144"/>
    </source>
</evidence>
<dbReference type="AlphaFoldDB" id="A0A6N4X7L9"/>
<evidence type="ECO:0000313" key="1">
    <source>
        <dbReference type="EMBL" id="CAA7196718.1"/>
    </source>
</evidence>
<dbReference type="EMBL" id="CACVBR010000030">
    <property type="protein sequence ID" value="CAA7196718.1"/>
    <property type="molecule type" value="Genomic_DNA"/>
</dbReference>
<accession>A0A6N4X7L9</accession>
<proteinExistence type="predicted"/>
<keyword evidence="2" id="KW-1185">Reference proteome</keyword>
<dbReference type="RefSeq" id="WP_162033492.1">
    <property type="nucleotide sequence ID" value="NZ_CACVBR010000030.1"/>
</dbReference>